<protein>
    <submittedName>
        <fullName evidence="2">Unannotated protein</fullName>
    </submittedName>
</protein>
<dbReference type="EMBL" id="CAEZYR010000011">
    <property type="protein sequence ID" value="CAB4731391.1"/>
    <property type="molecule type" value="Genomic_DNA"/>
</dbReference>
<reference evidence="2" key="1">
    <citation type="submission" date="2020-05" db="EMBL/GenBank/DDBJ databases">
        <authorList>
            <person name="Chiriac C."/>
            <person name="Salcher M."/>
            <person name="Ghai R."/>
            <person name="Kavagutti S V."/>
        </authorList>
    </citation>
    <scope>NUCLEOTIDE SEQUENCE</scope>
</reference>
<dbReference type="SUPFAM" id="SSF117916">
    <property type="entry name" value="Fe-S cluster assembly (FSCA) domain-like"/>
    <property type="match status" value="1"/>
</dbReference>
<evidence type="ECO:0000313" key="2">
    <source>
        <dbReference type="EMBL" id="CAB4731391.1"/>
    </source>
</evidence>
<sequence>MLDEATIVLALDEVRSLVQADGGDMELVGLDADSVRLRLVLEGASCEECVMPRDFLEQIALDVLKRNVPGVAAVSIDDPREHPGYVPSEH</sequence>
<gene>
    <name evidence="2" type="ORF">UFOPK2754_00504</name>
</gene>
<dbReference type="GO" id="GO:0005506">
    <property type="term" value="F:iron ion binding"/>
    <property type="evidence" value="ECO:0007669"/>
    <property type="project" value="InterPro"/>
</dbReference>
<dbReference type="GO" id="GO:0051536">
    <property type="term" value="F:iron-sulfur cluster binding"/>
    <property type="evidence" value="ECO:0007669"/>
    <property type="project" value="InterPro"/>
</dbReference>
<feature type="domain" description="NIF system FeS cluster assembly NifU C-terminal" evidence="1">
    <location>
        <begin position="10"/>
        <end position="74"/>
    </location>
</feature>
<proteinExistence type="predicted"/>
<dbReference type="GO" id="GO:0016226">
    <property type="term" value="P:iron-sulfur cluster assembly"/>
    <property type="evidence" value="ECO:0007669"/>
    <property type="project" value="InterPro"/>
</dbReference>
<dbReference type="Pfam" id="PF01106">
    <property type="entry name" value="NifU"/>
    <property type="match status" value="1"/>
</dbReference>
<dbReference type="AlphaFoldDB" id="A0A6J6S953"/>
<dbReference type="InterPro" id="IPR034904">
    <property type="entry name" value="FSCA_dom_sf"/>
</dbReference>
<organism evidence="2">
    <name type="scientific">freshwater metagenome</name>
    <dbReference type="NCBI Taxonomy" id="449393"/>
    <lineage>
        <taxon>unclassified sequences</taxon>
        <taxon>metagenomes</taxon>
        <taxon>ecological metagenomes</taxon>
    </lineage>
</organism>
<evidence type="ECO:0000259" key="1">
    <source>
        <dbReference type="Pfam" id="PF01106"/>
    </source>
</evidence>
<name>A0A6J6S953_9ZZZZ</name>
<dbReference type="InterPro" id="IPR001075">
    <property type="entry name" value="NIF_FeS_clus_asmbl_NifU_C"/>
</dbReference>
<dbReference type="Gene3D" id="3.30.300.130">
    <property type="entry name" value="Fe-S cluster assembly (FSCA)"/>
    <property type="match status" value="1"/>
</dbReference>
<accession>A0A6J6S953</accession>